<keyword evidence="3" id="KW-0807">Transducer</keyword>
<dbReference type="GO" id="GO:0006935">
    <property type="term" value="P:chemotaxis"/>
    <property type="evidence" value="ECO:0007669"/>
    <property type="project" value="UniProtKB-KW"/>
</dbReference>
<dbReference type="SMART" id="SM00304">
    <property type="entry name" value="HAMP"/>
    <property type="match status" value="1"/>
</dbReference>
<proteinExistence type="inferred from homology"/>
<dbReference type="Gene3D" id="1.10.287.950">
    <property type="entry name" value="Methyl-accepting chemotaxis protein"/>
    <property type="match status" value="1"/>
</dbReference>
<sequence length="715" mass="80032">MKNNDSRAINKNRPYSEKRKFSIKIKLLISVFALLLLQYTALTYKDWLSLERFSKTQIESIADMKYLAFMDAINSYSLTGNAVLDSLSTNEAVIKAFEERDRQTLLKVMDPIYKNLKEKYNAKQVHFHTPESISFLRLQNPKKFGDDLSSFRKTVVKANTEKKVISGLETGVSDLGFRVIFPLKNEAGKHLGTVEYGGAINSEFIKKFMETCSAKVANYGLDISVYAKTLDGNYKIMGSNFEKDITENPEEILSKLNNEFLIKKLNNKAIAYYGLKDFSDNLIGYVKFSYSIEQLITETKIFFIRTLLISISILIIFIIMLIIFINKFINHPIKNTALILKNISEGDGDLTASLPIRGNDEITSLSHYFNLTIEKIANSVKSVSQDTETMQEVGNDLAVNMNETASAIYQINEHISSIKKQMMTHAGSVIEIGSSLQAMMRTIENLDNSIDIQTSTVDISSESIKQMVENIKEVFGIIEENIKTLEELKNATVSGKTLITETVELSKAVDSSSDILLETSAIIQNISAQTNLLSMNAGIEAAHAGEAGKGFAVVAGEIRKLAEQSGSQGKKINIMLKDLKEKIDKVNNSAHSIEKHFDNIFDLVEKTKQQEHIIMNAIDAQNEGNKSILNTMSTIDDITHKIRDVSHEMLKGSTLVSNEMDTLSAMSDQIANSMNEMSEGTTEINKAVYEVNEITQKNKQSIENLSSEIKKFKVE</sequence>
<dbReference type="Proteomes" id="UP001056981">
    <property type="component" value="Chromosome"/>
</dbReference>
<dbReference type="Gene3D" id="3.30.450.20">
    <property type="entry name" value="PAS domain"/>
    <property type="match status" value="1"/>
</dbReference>
<dbReference type="CDD" id="cd06225">
    <property type="entry name" value="HAMP"/>
    <property type="match status" value="1"/>
</dbReference>
<keyword evidence="4" id="KW-0812">Transmembrane</keyword>
<comment type="similarity">
    <text evidence="2">Belongs to the methyl-accepting chemotaxis (MCP) protein family.</text>
</comment>
<evidence type="ECO:0000259" key="6">
    <source>
        <dbReference type="PROSITE" id="PS50885"/>
    </source>
</evidence>
<reference evidence="7" key="1">
    <citation type="submission" date="2020-04" db="EMBL/GenBank/DDBJ databases">
        <title>Comparative genomics of oral phylogroup-2 Treponema strains.</title>
        <authorList>
            <person name="Zeng H."/>
            <person name="Chan Y.K."/>
            <person name="Watt R.M."/>
        </authorList>
    </citation>
    <scope>NUCLEOTIDE SEQUENCE</scope>
    <source>
        <strain evidence="7">OMZ 905</strain>
    </source>
</reference>
<dbReference type="PROSITE" id="PS50885">
    <property type="entry name" value="HAMP"/>
    <property type="match status" value="1"/>
</dbReference>
<gene>
    <name evidence="7" type="ORF">E4N86_08465</name>
</gene>
<dbReference type="EMBL" id="CP051635">
    <property type="protein sequence ID" value="UTD00725.1"/>
    <property type="molecule type" value="Genomic_DNA"/>
</dbReference>
<organism evidence="7 8">
    <name type="scientific">Treponema denticola</name>
    <dbReference type="NCBI Taxonomy" id="158"/>
    <lineage>
        <taxon>Bacteria</taxon>
        <taxon>Pseudomonadati</taxon>
        <taxon>Spirochaetota</taxon>
        <taxon>Spirochaetia</taxon>
        <taxon>Spirochaetales</taxon>
        <taxon>Treponemataceae</taxon>
        <taxon>Treponema</taxon>
    </lineage>
</organism>
<evidence type="ECO:0000313" key="8">
    <source>
        <dbReference type="Proteomes" id="UP001056981"/>
    </source>
</evidence>
<dbReference type="InterPro" id="IPR004089">
    <property type="entry name" value="MCPsignal_dom"/>
</dbReference>
<dbReference type="InterPro" id="IPR029150">
    <property type="entry name" value="dCache_3"/>
</dbReference>
<dbReference type="GO" id="GO:0005886">
    <property type="term" value="C:plasma membrane"/>
    <property type="evidence" value="ECO:0007669"/>
    <property type="project" value="TreeGrafter"/>
</dbReference>
<dbReference type="SUPFAM" id="SSF103190">
    <property type="entry name" value="Sensory domain-like"/>
    <property type="match status" value="1"/>
</dbReference>
<feature type="domain" description="HAMP" evidence="6">
    <location>
        <begin position="327"/>
        <end position="381"/>
    </location>
</feature>
<dbReference type="PANTHER" id="PTHR43531:SF11">
    <property type="entry name" value="METHYL-ACCEPTING CHEMOTAXIS PROTEIN 3"/>
    <property type="match status" value="1"/>
</dbReference>
<evidence type="ECO:0000256" key="4">
    <source>
        <dbReference type="SAM" id="Phobius"/>
    </source>
</evidence>
<evidence type="ECO:0000256" key="2">
    <source>
        <dbReference type="ARBA" id="ARBA00029447"/>
    </source>
</evidence>
<protein>
    <submittedName>
        <fullName evidence="7">HAMP domain-containing protein</fullName>
    </submittedName>
</protein>
<accession>A0A9Q9EZC2</accession>
<dbReference type="PROSITE" id="PS50111">
    <property type="entry name" value="CHEMOTAXIS_TRANSDUC_2"/>
    <property type="match status" value="1"/>
</dbReference>
<keyword evidence="4" id="KW-0472">Membrane</keyword>
<feature type="domain" description="Methyl-accepting transducer" evidence="5">
    <location>
        <begin position="428"/>
        <end position="657"/>
    </location>
</feature>
<evidence type="ECO:0000256" key="1">
    <source>
        <dbReference type="ARBA" id="ARBA00022500"/>
    </source>
</evidence>
<dbReference type="InterPro" id="IPR003660">
    <property type="entry name" value="HAMP_dom"/>
</dbReference>
<name>A0A9Q9EZC2_TREDN</name>
<dbReference type="InterPro" id="IPR029151">
    <property type="entry name" value="Sensor-like_sf"/>
</dbReference>
<keyword evidence="1" id="KW-0145">Chemotaxis</keyword>
<evidence type="ECO:0000256" key="3">
    <source>
        <dbReference type="PROSITE-ProRule" id="PRU00284"/>
    </source>
</evidence>
<dbReference type="InterPro" id="IPR051310">
    <property type="entry name" value="MCP_chemotaxis"/>
</dbReference>
<dbReference type="Gene3D" id="6.10.340.10">
    <property type="match status" value="1"/>
</dbReference>
<feature type="transmembrane region" description="Helical" evidence="4">
    <location>
        <begin position="302"/>
        <end position="325"/>
    </location>
</feature>
<dbReference type="AlphaFoldDB" id="A0A9Q9EZC2"/>
<evidence type="ECO:0000259" key="5">
    <source>
        <dbReference type="PROSITE" id="PS50111"/>
    </source>
</evidence>
<dbReference type="RefSeq" id="WP_253717868.1">
    <property type="nucleotide sequence ID" value="NZ_CP051522.1"/>
</dbReference>
<dbReference type="GO" id="GO:0004888">
    <property type="term" value="F:transmembrane signaling receptor activity"/>
    <property type="evidence" value="ECO:0007669"/>
    <property type="project" value="TreeGrafter"/>
</dbReference>
<keyword evidence="4" id="KW-1133">Transmembrane helix</keyword>
<dbReference type="Pfam" id="PF00672">
    <property type="entry name" value="HAMP"/>
    <property type="match status" value="1"/>
</dbReference>
<dbReference type="GO" id="GO:0007165">
    <property type="term" value="P:signal transduction"/>
    <property type="evidence" value="ECO:0007669"/>
    <property type="project" value="UniProtKB-KW"/>
</dbReference>
<dbReference type="PANTHER" id="PTHR43531">
    <property type="entry name" value="PROTEIN ICFG"/>
    <property type="match status" value="1"/>
</dbReference>
<dbReference type="Pfam" id="PF14827">
    <property type="entry name" value="dCache_3"/>
    <property type="match status" value="1"/>
</dbReference>
<dbReference type="Pfam" id="PF00015">
    <property type="entry name" value="MCPsignal"/>
    <property type="match status" value="1"/>
</dbReference>
<evidence type="ECO:0000313" key="7">
    <source>
        <dbReference type="EMBL" id="UTD00725.1"/>
    </source>
</evidence>
<dbReference type="SUPFAM" id="SSF58104">
    <property type="entry name" value="Methyl-accepting chemotaxis protein (MCP) signaling domain"/>
    <property type="match status" value="1"/>
</dbReference>
<dbReference type="SMART" id="SM00283">
    <property type="entry name" value="MA"/>
    <property type="match status" value="1"/>
</dbReference>